<protein>
    <submittedName>
        <fullName evidence="2">Membrane protein</fullName>
    </submittedName>
</protein>
<dbReference type="eggNOG" id="ENOG502Z9EH">
    <property type="taxonomic scope" value="Bacteria"/>
</dbReference>
<dbReference type="Pfam" id="PF09694">
    <property type="entry name" value="Gcw_chp"/>
    <property type="match status" value="1"/>
</dbReference>
<dbReference type="EMBL" id="CP009889">
    <property type="protein sequence ID" value="AIY67240.1"/>
    <property type="molecule type" value="Genomic_DNA"/>
</dbReference>
<organism evidence="2 3">
    <name type="scientific">Pseudoalteromonas piratica</name>
    <dbReference type="NCBI Taxonomy" id="1348114"/>
    <lineage>
        <taxon>Bacteria</taxon>
        <taxon>Pseudomonadati</taxon>
        <taxon>Pseudomonadota</taxon>
        <taxon>Gammaproteobacteria</taxon>
        <taxon>Alteromonadales</taxon>
        <taxon>Pseudoalteromonadaceae</taxon>
        <taxon>Pseudoalteromonas</taxon>
    </lineage>
</organism>
<evidence type="ECO:0000313" key="2">
    <source>
        <dbReference type="EMBL" id="AIY67240.1"/>
    </source>
</evidence>
<proteinExistence type="predicted"/>
<dbReference type="STRING" id="1348114.OM33_19495"/>
<dbReference type="OrthoDB" id="9793561at2"/>
<dbReference type="NCBIfam" id="TIGR02001">
    <property type="entry name" value="gcw_chp"/>
    <property type="match status" value="1"/>
</dbReference>
<name>A0A0A7EKM6_9GAMM</name>
<feature type="chain" id="PRO_5002038085" evidence="1">
    <location>
        <begin position="22"/>
        <end position="232"/>
    </location>
</feature>
<dbReference type="RefSeq" id="WP_040136065.1">
    <property type="nucleotide sequence ID" value="NZ_CP009889.1"/>
</dbReference>
<evidence type="ECO:0000256" key="1">
    <source>
        <dbReference type="SAM" id="SignalP"/>
    </source>
</evidence>
<reference evidence="2 3" key="1">
    <citation type="submission" date="2014-11" db="EMBL/GenBank/DDBJ databases">
        <title>Complete Genome Sequence of Pseudoalteromonas sp. Strain OCN003 Isolated from Kaneohe Bay, Oahu, Hawaii.</title>
        <authorList>
            <person name="Beurmann S."/>
            <person name="Videau P."/>
            <person name="Ushijima B."/>
            <person name="Smith A.M."/>
            <person name="Aeby G.S."/>
            <person name="Callahan S.M."/>
            <person name="Belcaid M."/>
        </authorList>
    </citation>
    <scope>NUCLEOTIDE SEQUENCE [LARGE SCALE GENOMIC DNA]</scope>
    <source>
        <strain evidence="2 3">OCN003</strain>
    </source>
</reference>
<sequence>MKNIIKLSLIPVAVMTSVAHADWSTTVTGASDYTFNGVSQTMNDPALQVSLDKSFENGFYAGSWASNVDFGDDTNIEWDFYAGHYISLNDALSLDYGIAYYTYHGASYSDEGNYPEAYAKFGYSSALGNTEFNFWYSWDYFGTGAGHTIAMLAHSYEIAPNHTLRASFDVSNSLDGDKWLWDGDNSSYHHYRLAYQTSFKGFNLELAAENTNLDWDTADERLVFSVSRTFSL</sequence>
<dbReference type="KEGG" id="pseo:OM33_19495"/>
<dbReference type="AlphaFoldDB" id="A0A0A7EKM6"/>
<feature type="signal peptide" evidence="1">
    <location>
        <begin position="1"/>
        <end position="21"/>
    </location>
</feature>
<keyword evidence="1" id="KW-0732">Signal</keyword>
<gene>
    <name evidence="2" type="ORF">OM33_19495</name>
</gene>
<evidence type="ECO:0000313" key="3">
    <source>
        <dbReference type="Proteomes" id="UP000030341"/>
    </source>
</evidence>
<dbReference type="HOGENOM" id="CLU_074587_1_0_6"/>
<dbReference type="InterPro" id="IPR010239">
    <property type="entry name" value="CHP02001"/>
</dbReference>
<accession>A0A0A7EKM6</accession>
<dbReference type="Proteomes" id="UP000030341">
    <property type="component" value="Chromosome 2"/>
</dbReference>
<keyword evidence="3" id="KW-1185">Reference proteome</keyword>